<keyword evidence="3" id="KW-0489">Methyltransferase</keyword>
<organism evidence="3 4">
    <name type="scientific">Eiseniibacteriota bacterium</name>
    <dbReference type="NCBI Taxonomy" id="2212470"/>
    <lineage>
        <taxon>Bacteria</taxon>
        <taxon>Candidatus Eiseniibacteriota</taxon>
    </lineage>
</organism>
<keyword evidence="1" id="KW-0808">Transferase</keyword>
<dbReference type="InterPro" id="IPR041698">
    <property type="entry name" value="Methyltransf_25"/>
</dbReference>
<dbReference type="InterPro" id="IPR029063">
    <property type="entry name" value="SAM-dependent_MTases_sf"/>
</dbReference>
<dbReference type="PANTHER" id="PTHR43861">
    <property type="entry name" value="TRANS-ACONITATE 2-METHYLTRANSFERASE-RELATED"/>
    <property type="match status" value="1"/>
</dbReference>
<evidence type="ECO:0000259" key="2">
    <source>
        <dbReference type="Pfam" id="PF13649"/>
    </source>
</evidence>
<comment type="caution">
    <text evidence="3">The sequence shown here is derived from an EMBL/GenBank/DDBJ whole genome shotgun (WGS) entry which is preliminary data.</text>
</comment>
<dbReference type="GO" id="GO:0032259">
    <property type="term" value="P:methylation"/>
    <property type="evidence" value="ECO:0007669"/>
    <property type="project" value="UniProtKB-KW"/>
</dbReference>
<evidence type="ECO:0000256" key="1">
    <source>
        <dbReference type="ARBA" id="ARBA00022679"/>
    </source>
</evidence>
<feature type="domain" description="Methyltransferase" evidence="2">
    <location>
        <begin position="41"/>
        <end position="133"/>
    </location>
</feature>
<dbReference type="SUPFAM" id="SSF53335">
    <property type="entry name" value="S-adenosyl-L-methionine-dependent methyltransferases"/>
    <property type="match status" value="1"/>
</dbReference>
<dbReference type="PANTHER" id="PTHR43861:SF3">
    <property type="entry name" value="PUTATIVE (AFU_ORTHOLOGUE AFUA_2G14390)-RELATED"/>
    <property type="match status" value="1"/>
</dbReference>
<dbReference type="CDD" id="cd02440">
    <property type="entry name" value="AdoMet_MTases"/>
    <property type="match status" value="1"/>
</dbReference>
<dbReference type="GO" id="GO:0008168">
    <property type="term" value="F:methyltransferase activity"/>
    <property type="evidence" value="ECO:0007669"/>
    <property type="project" value="UniProtKB-KW"/>
</dbReference>
<dbReference type="Gene3D" id="3.40.50.150">
    <property type="entry name" value="Vaccinia Virus protein VP39"/>
    <property type="match status" value="1"/>
</dbReference>
<name>A0A933SDX4_UNCEI</name>
<evidence type="ECO:0000313" key="4">
    <source>
        <dbReference type="Proteomes" id="UP000696931"/>
    </source>
</evidence>
<dbReference type="AlphaFoldDB" id="A0A933SDX4"/>
<dbReference type="Pfam" id="PF13649">
    <property type="entry name" value="Methyltransf_25"/>
    <property type="match status" value="1"/>
</dbReference>
<reference evidence="3" key="1">
    <citation type="submission" date="2020-07" db="EMBL/GenBank/DDBJ databases">
        <title>Huge and variable diversity of episymbiotic CPR bacteria and DPANN archaea in groundwater ecosystems.</title>
        <authorList>
            <person name="He C.Y."/>
            <person name="Keren R."/>
            <person name="Whittaker M."/>
            <person name="Farag I.F."/>
            <person name="Doudna J."/>
            <person name="Cate J.H.D."/>
            <person name="Banfield J.F."/>
        </authorList>
    </citation>
    <scope>NUCLEOTIDE SEQUENCE</scope>
    <source>
        <strain evidence="3">NC_groundwater_1813_Pr3_B-0.1um_71_17</strain>
    </source>
</reference>
<dbReference type="EMBL" id="JACRIW010000055">
    <property type="protein sequence ID" value="MBI5169490.1"/>
    <property type="molecule type" value="Genomic_DNA"/>
</dbReference>
<protein>
    <submittedName>
        <fullName evidence="3">Class I SAM-dependent methyltransferase</fullName>
    </submittedName>
</protein>
<accession>A0A933SDX4</accession>
<sequence>MTDTPPPDWDERYAAEGWAFGSEPNDFLRENAHFLPPAGRVLCLAEGEGRNAVHLARLGHEVTGVDLSSVGLAKAQRLAAQFGMRLHTEVADLATWPIVPGAWDGIVSIFAHVPREVRIALHPRVVAGLKPGGVLLLEAYRPEQFGREGGGPKDESKLMTLAGLREELAGLEFTLAREIEREVVEGRYHSGMAAVVQIVARKPLR</sequence>
<gene>
    <name evidence="3" type="ORF">HZA61_08385</name>
</gene>
<evidence type="ECO:0000313" key="3">
    <source>
        <dbReference type="EMBL" id="MBI5169490.1"/>
    </source>
</evidence>
<dbReference type="Proteomes" id="UP000696931">
    <property type="component" value="Unassembled WGS sequence"/>
</dbReference>
<proteinExistence type="predicted"/>